<name>A0A2T0ZWK2_9ACTN</name>
<dbReference type="SUPFAM" id="SSF56281">
    <property type="entry name" value="Metallo-hydrolase/oxidoreductase"/>
    <property type="match status" value="1"/>
</dbReference>
<keyword evidence="3 6" id="KW-0378">Hydrolase</keyword>
<dbReference type="SMART" id="SM00849">
    <property type="entry name" value="Lactamase_B"/>
    <property type="match status" value="1"/>
</dbReference>
<dbReference type="Proteomes" id="UP000237752">
    <property type="component" value="Unassembled WGS sequence"/>
</dbReference>
<dbReference type="Gene3D" id="3.60.15.10">
    <property type="entry name" value="Ribonuclease Z/Hydroxyacylglutathione hydrolase-like"/>
    <property type="match status" value="1"/>
</dbReference>
<keyword evidence="7" id="KW-1185">Reference proteome</keyword>
<proteinExistence type="inferred from homology"/>
<keyword evidence="2" id="KW-0479">Metal-binding</keyword>
<comment type="similarity">
    <text evidence="1">Belongs to the metallo-beta-lactamase superfamily.</text>
</comment>
<comment type="caution">
    <text evidence="6">The sequence shown here is derived from an EMBL/GenBank/DDBJ whole genome shotgun (WGS) entry which is preliminary data.</text>
</comment>
<sequence length="285" mass="31481">MKGSTLHTANVGAADVTALLDAPFLQDLAFLSPDHAAELKAEYRDTLNERGLCTGAVTCYLVKTPKGLALIDSGIGPRKRKGFPTGRLDAALEEAGVRPGDIDLVIHTHLHVDHVGWNTYPNANGHAEIFFPNARFAVQRDEWDYWMAPERLDDPGNVVLRECMLPVREAGRLLLIGPETRFFDTIGFIATPGHTPGHVAVVIGDGPERALIIGDLCHHPFQVTHSDWASPMDVDTELASRTRDKLYDLAADDQLLVMGGHWQHPGWGEVVRVGERREYRPGLRH</sequence>
<evidence type="ECO:0000256" key="4">
    <source>
        <dbReference type="ARBA" id="ARBA00022833"/>
    </source>
</evidence>
<dbReference type="EMBL" id="PVUE01000014">
    <property type="protein sequence ID" value="PRZ40726.1"/>
    <property type="molecule type" value="Genomic_DNA"/>
</dbReference>
<dbReference type="InterPro" id="IPR001279">
    <property type="entry name" value="Metallo-B-lactamas"/>
</dbReference>
<dbReference type="AlphaFoldDB" id="A0A2T0ZWK2"/>
<evidence type="ECO:0000313" key="6">
    <source>
        <dbReference type="EMBL" id="PRZ40726.1"/>
    </source>
</evidence>
<dbReference type="RefSeq" id="WP_106349909.1">
    <property type="nucleotide sequence ID" value="NZ_PVUE01000014.1"/>
</dbReference>
<dbReference type="InterPro" id="IPR051013">
    <property type="entry name" value="MBL_superfamily_lactonases"/>
</dbReference>
<reference evidence="6 7" key="1">
    <citation type="submission" date="2018-03" db="EMBL/GenBank/DDBJ databases">
        <title>Genomic Encyclopedia of Archaeal and Bacterial Type Strains, Phase II (KMG-II): from individual species to whole genera.</title>
        <authorList>
            <person name="Goeker M."/>
        </authorList>
    </citation>
    <scope>NUCLEOTIDE SEQUENCE [LARGE SCALE GENOMIC DNA]</scope>
    <source>
        <strain evidence="6 7">DSM 100065</strain>
    </source>
</reference>
<dbReference type="GO" id="GO:0016787">
    <property type="term" value="F:hydrolase activity"/>
    <property type="evidence" value="ECO:0007669"/>
    <property type="project" value="UniProtKB-KW"/>
</dbReference>
<dbReference type="Pfam" id="PF00753">
    <property type="entry name" value="Lactamase_B"/>
    <property type="match status" value="1"/>
</dbReference>
<gene>
    <name evidence="6" type="ORF">CLV47_11423</name>
</gene>
<dbReference type="PANTHER" id="PTHR42978">
    <property type="entry name" value="QUORUM-QUENCHING LACTONASE YTNP-RELATED-RELATED"/>
    <property type="match status" value="1"/>
</dbReference>
<dbReference type="CDD" id="cd16277">
    <property type="entry name" value="metallo-hydrolase-like_MBL-fold"/>
    <property type="match status" value="1"/>
</dbReference>
<dbReference type="OrthoDB" id="5177904at2"/>
<feature type="domain" description="Metallo-beta-lactamase" evidence="5">
    <location>
        <begin position="56"/>
        <end position="261"/>
    </location>
</feature>
<organism evidence="6 7">
    <name type="scientific">Antricoccus suffuscus</name>
    <dbReference type="NCBI Taxonomy" id="1629062"/>
    <lineage>
        <taxon>Bacteria</taxon>
        <taxon>Bacillati</taxon>
        <taxon>Actinomycetota</taxon>
        <taxon>Actinomycetes</taxon>
        <taxon>Geodermatophilales</taxon>
        <taxon>Antricoccaceae</taxon>
        <taxon>Antricoccus</taxon>
    </lineage>
</organism>
<evidence type="ECO:0000259" key="5">
    <source>
        <dbReference type="SMART" id="SM00849"/>
    </source>
</evidence>
<keyword evidence="4" id="KW-0862">Zinc</keyword>
<protein>
    <submittedName>
        <fullName evidence="6">Glyoxylase-like metal-dependent hydrolase (Beta-lactamase superfamily II)</fullName>
    </submittedName>
</protein>
<dbReference type="InterPro" id="IPR036866">
    <property type="entry name" value="RibonucZ/Hydroxyglut_hydro"/>
</dbReference>
<evidence type="ECO:0000256" key="3">
    <source>
        <dbReference type="ARBA" id="ARBA00022801"/>
    </source>
</evidence>
<evidence type="ECO:0000313" key="7">
    <source>
        <dbReference type="Proteomes" id="UP000237752"/>
    </source>
</evidence>
<dbReference type="GO" id="GO:0046872">
    <property type="term" value="F:metal ion binding"/>
    <property type="evidence" value="ECO:0007669"/>
    <property type="project" value="UniProtKB-KW"/>
</dbReference>
<dbReference type="PANTHER" id="PTHR42978:SF6">
    <property type="entry name" value="QUORUM-QUENCHING LACTONASE YTNP-RELATED"/>
    <property type="match status" value="1"/>
</dbReference>
<evidence type="ECO:0000256" key="1">
    <source>
        <dbReference type="ARBA" id="ARBA00007749"/>
    </source>
</evidence>
<accession>A0A2T0ZWK2</accession>
<evidence type="ECO:0000256" key="2">
    <source>
        <dbReference type="ARBA" id="ARBA00022723"/>
    </source>
</evidence>